<dbReference type="InterPro" id="IPR007612">
    <property type="entry name" value="LOR"/>
</dbReference>
<dbReference type="PANTHER" id="PTHR31087:SF25">
    <property type="entry name" value="TRANSLATION INITIATION FACTOR 2B FAMILY PROTEIN, PUTATIVE, EXPRESSED-RELATED"/>
    <property type="match status" value="1"/>
</dbReference>
<comment type="similarity">
    <text evidence="1">Belongs to the LOR family.</text>
</comment>
<dbReference type="Proteomes" id="UP000288805">
    <property type="component" value="Unassembled WGS sequence"/>
</dbReference>
<dbReference type="EMBL" id="QGNW01000014">
    <property type="protein sequence ID" value="RVX17053.1"/>
    <property type="molecule type" value="Genomic_DNA"/>
</dbReference>
<gene>
    <name evidence="2" type="primary">VvCHDp000297</name>
    <name evidence="2" type="ORF">CK203_003393</name>
</gene>
<dbReference type="PANTHER" id="PTHR31087">
    <property type="match status" value="1"/>
</dbReference>
<evidence type="ECO:0000313" key="3">
    <source>
        <dbReference type="Proteomes" id="UP000288805"/>
    </source>
</evidence>
<dbReference type="SUPFAM" id="SSF54518">
    <property type="entry name" value="Tubby C-terminal domain-like"/>
    <property type="match status" value="1"/>
</dbReference>
<dbReference type="AlphaFoldDB" id="A0A438K773"/>
<reference evidence="2 3" key="1">
    <citation type="journal article" date="2018" name="PLoS Genet.">
        <title>Population sequencing reveals clonal diversity and ancestral inbreeding in the grapevine cultivar Chardonnay.</title>
        <authorList>
            <person name="Roach M.J."/>
            <person name="Johnson D.L."/>
            <person name="Bohlmann J."/>
            <person name="van Vuuren H.J."/>
            <person name="Jones S.J."/>
            <person name="Pretorius I.S."/>
            <person name="Schmidt S.A."/>
            <person name="Borneman A.R."/>
        </authorList>
    </citation>
    <scope>NUCLEOTIDE SEQUENCE [LARGE SCALE GENOMIC DNA]</scope>
    <source>
        <strain evidence="3">cv. Chardonnay</strain>
        <tissue evidence="2">Leaf</tissue>
    </source>
</reference>
<evidence type="ECO:0000256" key="1">
    <source>
        <dbReference type="ARBA" id="ARBA00005437"/>
    </source>
</evidence>
<evidence type="ECO:0000313" key="2">
    <source>
        <dbReference type="EMBL" id="RVX17053.1"/>
    </source>
</evidence>
<dbReference type="InterPro" id="IPR025659">
    <property type="entry name" value="Tubby-like_C"/>
</dbReference>
<name>A0A438K773_VITVI</name>
<dbReference type="Pfam" id="PF04525">
    <property type="entry name" value="LOR"/>
    <property type="match status" value="1"/>
</dbReference>
<comment type="caution">
    <text evidence="2">The sequence shown here is derived from an EMBL/GenBank/DDBJ whole genome shotgun (WGS) entry which is preliminary data.</text>
</comment>
<accession>A0A438K773</accession>
<dbReference type="Gene3D" id="2.40.160.200">
    <property type="entry name" value="LURP1-related"/>
    <property type="match status" value="1"/>
</dbReference>
<dbReference type="InterPro" id="IPR038595">
    <property type="entry name" value="LOR_sf"/>
</dbReference>
<sequence length="191" mass="21401">MARVHPQSLLSSAHCYFTSKQEVFTIWMKSLVLHGKGCTVFDSNGGIVYRVDNYDRKFSNEVYLMDFRGKVLYTILRKGYCAAKEIKQGKPGFRVRSKTFGILRGGSPFKAVVGLDKNQPCQIKIEKRTSSNSTCKIVDELGLLVAEVKRKTSKCGVVLGDDVLTMVVEPYIDHSLVMGLLVVYGLINHKM</sequence>
<protein>
    <submittedName>
        <fullName evidence="2">Protein LURP-one-related 3</fullName>
    </submittedName>
</protein>
<proteinExistence type="inferred from homology"/>
<organism evidence="2 3">
    <name type="scientific">Vitis vinifera</name>
    <name type="common">Grape</name>
    <dbReference type="NCBI Taxonomy" id="29760"/>
    <lineage>
        <taxon>Eukaryota</taxon>
        <taxon>Viridiplantae</taxon>
        <taxon>Streptophyta</taxon>
        <taxon>Embryophyta</taxon>
        <taxon>Tracheophyta</taxon>
        <taxon>Spermatophyta</taxon>
        <taxon>Magnoliopsida</taxon>
        <taxon>eudicotyledons</taxon>
        <taxon>Gunneridae</taxon>
        <taxon>Pentapetalae</taxon>
        <taxon>rosids</taxon>
        <taxon>Vitales</taxon>
        <taxon>Vitaceae</taxon>
        <taxon>Viteae</taxon>
        <taxon>Vitis</taxon>
    </lineage>
</organism>